<keyword evidence="2" id="KW-1185">Reference proteome</keyword>
<proteinExistence type="predicted"/>
<evidence type="ECO:0000313" key="2">
    <source>
        <dbReference type="Proteomes" id="UP001056978"/>
    </source>
</evidence>
<organism evidence="1 2">
    <name type="scientific">Plasmodium brasilianum</name>
    <dbReference type="NCBI Taxonomy" id="5824"/>
    <lineage>
        <taxon>Eukaryota</taxon>
        <taxon>Sar</taxon>
        <taxon>Alveolata</taxon>
        <taxon>Apicomplexa</taxon>
        <taxon>Aconoidasida</taxon>
        <taxon>Haemosporida</taxon>
        <taxon>Plasmodiidae</taxon>
        <taxon>Plasmodium</taxon>
        <taxon>Plasmodium (Plasmodium)</taxon>
    </lineage>
</organism>
<evidence type="ECO:0000313" key="1">
    <source>
        <dbReference type="EMBL" id="KAI4836223.1"/>
    </source>
</evidence>
<sequence>MEKIIKSILFIKMFAFVLLTWISHFNNDKITFNKSMDDNYKLGTKLGANTFRLLAKYHQNKDYSILGLKQNMPNITEYEKTAITINKKGAKDRNKQSNKSLLNKAQYYTEVTDYNNGMFDGKHFHFQKKWLKKKDYDNFVEKNRRIHDISLKKIKFRKYRYAVAIFFLFFFLGIGLPLSCEFKFARDVTESPGSAIDKMVMKYISGVLGIKNEGHIFILLYAVTFIMLAVIIIIAVYKVLRNNEKYQKIKLMTE</sequence>
<gene>
    <name evidence="1" type="ORF">MKS88_004011</name>
</gene>
<comment type="caution">
    <text evidence="1">The sequence shown here is derived from an EMBL/GenBank/DDBJ whole genome shotgun (WGS) entry which is preliminary data.</text>
</comment>
<dbReference type="EMBL" id="CM043780">
    <property type="protein sequence ID" value="KAI4836223.1"/>
    <property type="molecule type" value="Genomic_DNA"/>
</dbReference>
<name>A0ACB9Y3H2_PLABR</name>
<dbReference type="Proteomes" id="UP001056978">
    <property type="component" value="Chromosome 12"/>
</dbReference>
<accession>A0ACB9Y3H2</accession>
<protein>
    <submittedName>
        <fullName evidence="1">Uncharacterized protein</fullName>
    </submittedName>
</protein>
<reference evidence="1" key="1">
    <citation type="submission" date="2022-06" db="EMBL/GenBank/DDBJ databases">
        <title>The First Complete Genome of the Simian Malaria Parasite Plasmodium brasilianum.</title>
        <authorList>
            <person name="Bajic M."/>
            <person name="Ravishankar S."/>
        </authorList>
    </citation>
    <scope>NUCLEOTIDE SEQUENCE</scope>
    <source>
        <strain evidence="1">Bolivian I</strain>
    </source>
</reference>